<dbReference type="STRING" id="307972.A0A2G8LG35"/>
<evidence type="ECO:0000256" key="1">
    <source>
        <dbReference type="ARBA" id="ARBA00023157"/>
    </source>
</evidence>
<dbReference type="InterPro" id="IPR000859">
    <property type="entry name" value="CUB_dom"/>
</dbReference>
<evidence type="ECO:0000313" key="5">
    <source>
        <dbReference type="Proteomes" id="UP000230750"/>
    </source>
</evidence>
<dbReference type="AlphaFoldDB" id="A0A2G8LG35"/>
<proteinExistence type="predicted"/>
<dbReference type="Gene3D" id="4.10.400.10">
    <property type="entry name" value="Low-density Lipoprotein Receptor"/>
    <property type="match status" value="1"/>
</dbReference>
<feature type="domain" description="CUB" evidence="3">
    <location>
        <begin position="20"/>
        <end position="130"/>
    </location>
</feature>
<dbReference type="PANTHER" id="PTHR24252">
    <property type="entry name" value="ACROSIN-RELATED"/>
    <property type="match status" value="1"/>
</dbReference>
<comment type="caution">
    <text evidence="4">The sequence shown here is derived from an EMBL/GenBank/DDBJ whole genome shotgun (WGS) entry which is preliminary data.</text>
</comment>
<dbReference type="EMBL" id="MRZV01000089">
    <property type="protein sequence ID" value="PIK59213.1"/>
    <property type="molecule type" value="Genomic_DNA"/>
</dbReference>
<dbReference type="PROSITE" id="PS50068">
    <property type="entry name" value="LDLRA_2"/>
    <property type="match status" value="3"/>
</dbReference>
<dbReference type="SMART" id="SM00042">
    <property type="entry name" value="CUB"/>
    <property type="match status" value="3"/>
</dbReference>
<dbReference type="Proteomes" id="UP000230750">
    <property type="component" value="Unassembled WGS sequence"/>
</dbReference>
<dbReference type="InterPro" id="IPR036055">
    <property type="entry name" value="LDL_receptor-like_sf"/>
</dbReference>
<keyword evidence="1 2" id="KW-1015">Disulfide bond</keyword>
<feature type="disulfide bond" evidence="2">
    <location>
        <begin position="570"/>
        <end position="588"/>
    </location>
</feature>
<reference evidence="4 5" key="1">
    <citation type="journal article" date="2017" name="PLoS Biol.">
        <title>The sea cucumber genome provides insights into morphological evolution and visceral regeneration.</title>
        <authorList>
            <person name="Zhang X."/>
            <person name="Sun L."/>
            <person name="Yuan J."/>
            <person name="Sun Y."/>
            <person name="Gao Y."/>
            <person name="Zhang L."/>
            <person name="Li S."/>
            <person name="Dai H."/>
            <person name="Hamel J.F."/>
            <person name="Liu C."/>
            <person name="Yu Y."/>
            <person name="Liu S."/>
            <person name="Lin W."/>
            <person name="Guo K."/>
            <person name="Jin S."/>
            <person name="Xu P."/>
            <person name="Storey K.B."/>
            <person name="Huan P."/>
            <person name="Zhang T."/>
            <person name="Zhou Y."/>
            <person name="Zhang J."/>
            <person name="Lin C."/>
            <person name="Li X."/>
            <person name="Xing L."/>
            <person name="Huo D."/>
            <person name="Sun M."/>
            <person name="Wang L."/>
            <person name="Mercier A."/>
            <person name="Li F."/>
            <person name="Yang H."/>
            <person name="Xiang J."/>
        </authorList>
    </citation>
    <scope>NUCLEOTIDE SEQUENCE [LARGE SCALE GENOMIC DNA]</scope>
    <source>
        <strain evidence="4">Shaxun</strain>
        <tissue evidence="4">Muscle</tissue>
    </source>
</reference>
<dbReference type="InterPro" id="IPR035914">
    <property type="entry name" value="Sperma_CUB_dom_sf"/>
</dbReference>
<dbReference type="OrthoDB" id="9867095at2759"/>
<dbReference type="CDD" id="cd00112">
    <property type="entry name" value="LDLa"/>
    <property type="match status" value="3"/>
</dbReference>
<dbReference type="PRINTS" id="PR00261">
    <property type="entry name" value="LDLRECEPTOR"/>
</dbReference>
<feature type="domain" description="CUB" evidence="3">
    <location>
        <begin position="174"/>
        <end position="285"/>
    </location>
</feature>
<evidence type="ECO:0000313" key="4">
    <source>
        <dbReference type="EMBL" id="PIK59213.1"/>
    </source>
</evidence>
<dbReference type="SUPFAM" id="SSF57424">
    <property type="entry name" value="LDL receptor-like module"/>
    <property type="match status" value="3"/>
</dbReference>
<feature type="disulfide bond" evidence="2">
    <location>
        <begin position="145"/>
        <end position="163"/>
    </location>
</feature>
<feature type="disulfide bond" evidence="2">
    <location>
        <begin position="415"/>
        <end position="433"/>
    </location>
</feature>
<accession>A0A2G8LG35</accession>
<comment type="caution">
    <text evidence="2">Lacks conserved residue(s) required for the propagation of feature annotation.</text>
</comment>
<dbReference type="PANTHER" id="PTHR24252:SF8">
    <property type="entry name" value="ACROSIN"/>
    <property type="match status" value="1"/>
</dbReference>
<name>A0A2G8LG35_STIJA</name>
<keyword evidence="5" id="KW-1185">Reference proteome</keyword>
<dbReference type="Gene3D" id="2.60.120.290">
    <property type="entry name" value="Spermadhesin, CUB domain"/>
    <property type="match status" value="5"/>
</dbReference>
<dbReference type="SUPFAM" id="SSF49854">
    <property type="entry name" value="Spermadhesin, CUB domain"/>
    <property type="match status" value="5"/>
</dbReference>
<dbReference type="SMART" id="SM00192">
    <property type="entry name" value="LDLa"/>
    <property type="match status" value="3"/>
</dbReference>
<protein>
    <recommendedName>
        <fullName evidence="3">CUB domain-containing protein</fullName>
    </recommendedName>
</protein>
<dbReference type="GO" id="GO:0007340">
    <property type="term" value="P:acrosome reaction"/>
    <property type="evidence" value="ECO:0007669"/>
    <property type="project" value="TreeGrafter"/>
</dbReference>
<evidence type="ECO:0000259" key="3">
    <source>
        <dbReference type="SMART" id="SM00042"/>
    </source>
</evidence>
<feature type="domain" description="CUB" evidence="3">
    <location>
        <begin position="289"/>
        <end position="400"/>
    </location>
</feature>
<dbReference type="GO" id="GO:0004252">
    <property type="term" value="F:serine-type endopeptidase activity"/>
    <property type="evidence" value="ECO:0007669"/>
    <property type="project" value="TreeGrafter"/>
</dbReference>
<organism evidence="4 5">
    <name type="scientific">Stichopus japonicus</name>
    <name type="common">Sea cucumber</name>
    <dbReference type="NCBI Taxonomy" id="307972"/>
    <lineage>
        <taxon>Eukaryota</taxon>
        <taxon>Metazoa</taxon>
        <taxon>Echinodermata</taxon>
        <taxon>Eleutherozoa</taxon>
        <taxon>Echinozoa</taxon>
        <taxon>Holothuroidea</taxon>
        <taxon>Aspidochirotacea</taxon>
        <taxon>Aspidochirotida</taxon>
        <taxon>Stichopodidae</taxon>
        <taxon>Apostichopus</taxon>
    </lineage>
</organism>
<dbReference type="InterPro" id="IPR002172">
    <property type="entry name" value="LDrepeatLR_classA_rpt"/>
</dbReference>
<gene>
    <name evidence="4" type="ORF">BSL78_03852</name>
</gene>
<dbReference type="CDD" id="cd00041">
    <property type="entry name" value="CUB"/>
    <property type="match status" value="1"/>
</dbReference>
<sequence length="725" mass="82116">MTGIFIRFDKSKTEDTHFVVDVYNVTARHNVTSHNYDTGSYPCNLHQEEVYIAPDGLHLLLTIEHFSTDYGDYLRVGNGNVTNERNILLYDQGQFNNETRVLSEENVMWLTFTSDIYDSFGGFSGFVEPVNMTLDELDCGYDFDCQNGACISQRSVCDYQQNCANGFDSAGVTLSDVYNVTARHSVTSHNYDTGSYSCNLHQEEVYIAPDGLHLLLTIEYLNTYYGDYLRVGNGNVTNERNILLYDQGQFNNETRVLSEENVMWLTFTSDIYDSYGGFSGFVEPVNMTLDDVYNVTARHNVTSHNYDTGSYSCNLHQEEVYIAPDGLHLLLTIEYFNTDYGDYLRVGNGNVTNERYVLLYDQGSFDNEIRILSEENVMWLTFTSDNYYNYGGFSGFVEPVNMTLDELDCGYDFDCQNGACISQRSVCDYVQNCANGFDNAGVTLSDVYNVTARHNVTSHNDDTGSYPCNLHQEEVYIAPAGLHLLLTIEYFNTYNGDYLRVGNGNVTNERNILLYDRGPFYNEIRVLSEENVMWLAFTSDIYNSYGGFSGFVEPVNMTLDELDCENDFSCKNGACISQRSVCDSLDNCANGFDTTGSILSDVYNVTARHNVTSHNDDTRTYPCNLHQEEVYIAPDGLHLLLTIEYFNTGYGYYLRVGNGNVKNERNILLYNQGTLNNEIRVLSEENVMWLTFTLDNFNSYGGFSGFVEPVNMTLDGYAEQNTGNA</sequence>
<evidence type="ECO:0000256" key="2">
    <source>
        <dbReference type="PROSITE-ProRule" id="PRU00124"/>
    </source>
</evidence>